<dbReference type="InterPro" id="IPR002491">
    <property type="entry name" value="ABC_transptr_periplasmic_BD"/>
</dbReference>
<organism evidence="2 3">
    <name type="scientific">Sphingobium naphthae</name>
    <dbReference type="NCBI Taxonomy" id="1886786"/>
    <lineage>
        <taxon>Bacteria</taxon>
        <taxon>Pseudomonadati</taxon>
        <taxon>Pseudomonadota</taxon>
        <taxon>Alphaproteobacteria</taxon>
        <taxon>Sphingomonadales</taxon>
        <taxon>Sphingomonadaceae</taxon>
        <taxon>Sphingobium</taxon>
    </lineage>
</organism>
<dbReference type="EMBL" id="JAPTHD010000001">
    <property type="protein sequence ID" value="MDV5822490.1"/>
    <property type="molecule type" value="Genomic_DNA"/>
</dbReference>
<gene>
    <name evidence="2" type="ORF">O0R41_02590</name>
</gene>
<dbReference type="InterPro" id="IPR050902">
    <property type="entry name" value="ABC_Transporter_SBP"/>
</dbReference>
<sequence>MKRLWLTGLLLGAALCVAGIAIEWPAGKPVAFAASPSTKAPQRIVSLNLCADQYLLALADRDQIAGLTRNAIDPDMSAAAEQAKGLRLLKGSAEEILAINPDLILGMPARRGGVMAALSGEHYRSLDVTLANSYPDIVAQVRVIAQAVGHPERGEALIARMDRDLAAIPRRQDAGVAAYYQRRGYLTGTGTLVDDLMTRVGLVNLAGRIGKPALSQLSLEELMVAQPDYLIVESAAERVMDQGTEMLHHPMLRDIKRLPLPQAWTVCGGPAYVRAAQSLADQLRAAHVQR</sequence>
<dbReference type="RefSeq" id="WP_317515668.1">
    <property type="nucleotide sequence ID" value="NZ_JAPTHD010000001.1"/>
</dbReference>
<evidence type="ECO:0000313" key="2">
    <source>
        <dbReference type="EMBL" id="MDV5822490.1"/>
    </source>
</evidence>
<accession>A0ABU3ZSR1</accession>
<protein>
    <submittedName>
        <fullName evidence="2">ABC transporter substrate-binding protein</fullName>
    </submittedName>
</protein>
<dbReference type="Gene3D" id="3.40.50.1980">
    <property type="entry name" value="Nitrogenase molybdenum iron protein domain"/>
    <property type="match status" value="2"/>
</dbReference>
<feature type="domain" description="Fe/B12 periplasmic-binding" evidence="1">
    <location>
        <begin position="43"/>
        <end position="290"/>
    </location>
</feature>
<dbReference type="PANTHER" id="PTHR30535:SF34">
    <property type="entry name" value="MOLYBDATE-BINDING PROTEIN MOLA"/>
    <property type="match status" value="1"/>
</dbReference>
<comment type="caution">
    <text evidence="2">The sequence shown here is derived from an EMBL/GenBank/DDBJ whole genome shotgun (WGS) entry which is preliminary data.</text>
</comment>
<proteinExistence type="predicted"/>
<dbReference type="Proteomes" id="UP001185984">
    <property type="component" value="Unassembled WGS sequence"/>
</dbReference>
<keyword evidence="3" id="KW-1185">Reference proteome</keyword>
<name>A0ABU3ZSR1_9SPHN</name>
<dbReference type="PROSITE" id="PS50983">
    <property type="entry name" value="FE_B12_PBP"/>
    <property type="match status" value="1"/>
</dbReference>
<evidence type="ECO:0000313" key="3">
    <source>
        <dbReference type="Proteomes" id="UP001185984"/>
    </source>
</evidence>
<reference evidence="3" key="1">
    <citation type="journal article" date="2022" name="J Environ Chem Eng">
        <title>Biodegradation of petroleum oil using a constructed nonpathogenic and heavy metal-tolerant bacterial consortium isolated from marine sponges.</title>
        <authorList>
            <person name="Dechsakulwatana C."/>
            <person name="Rungsihiranrut A."/>
            <person name="Muangchinda C."/>
            <person name="Ningthoujam R."/>
            <person name="Klankeo P."/>
            <person name="Pinyakong O."/>
        </authorList>
    </citation>
    <scope>NUCLEOTIDE SEQUENCE [LARGE SCALE GENOMIC DNA]</scope>
    <source>
        <strain evidence="3">MO2-4</strain>
    </source>
</reference>
<evidence type="ECO:0000259" key="1">
    <source>
        <dbReference type="PROSITE" id="PS50983"/>
    </source>
</evidence>
<dbReference type="PANTHER" id="PTHR30535">
    <property type="entry name" value="VITAMIN B12-BINDING PROTEIN"/>
    <property type="match status" value="1"/>
</dbReference>
<dbReference type="SUPFAM" id="SSF53807">
    <property type="entry name" value="Helical backbone' metal receptor"/>
    <property type="match status" value="1"/>
</dbReference>
<dbReference type="Pfam" id="PF01497">
    <property type="entry name" value="Peripla_BP_2"/>
    <property type="match status" value="1"/>
</dbReference>